<reference evidence="2 3" key="1">
    <citation type="submission" date="2021-08" db="EMBL/GenBank/DDBJ databases">
        <title>Draft Genome Sequence of Phanerochaete sordida strain YK-624.</title>
        <authorList>
            <person name="Mori T."/>
            <person name="Dohra H."/>
            <person name="Suzuki T."/>
            <person name="Kawagishi H."/>
            <person name="Hirai H."/>
        </authorList>
    </citation>
    <scope>NUCLEOTIDE SEQUENCE [LARGE SCALE GENOMIC DNA]</scope>
    <source>
        <strain evidence="2 3">YK-624</strain>
    </source>
</reference>
<evidence type="ECO:0000313" key="2">
    <source>
        <dbReference type="EMBL" id="GJE97313.1"/>
    </source>
</evidence>
<protein>
    <submittedName>
        <fullName evidence="2">Uncharacterized protein</fullName>
    </submittedName>
</protein>
<organism evidence="2 3">
    <name type="scientific">Phanerochaete sordida</name>
    <dbReference type="NCBI Taxonomy" id="48140"/>
    <lineage>
        <taxon>Eukaryota</taxon>
        <taxon>Fungi</taxon>
        <taxon>Dikarya</taxon>
        <taxon>Basidiomycota</taxon>
        <taxon>Agaricomycotina</taxon>
        <taxon>Agaricomycetes</taxon>
        <taxon>Polyporales</taxon>
        <taxon>Phanerochaetaceae</taxon>
        <taxon>Phanerochaete</taxon>
    </lineage>
</organism>
<dbReference type="EMBL" id="BPQB01000070">
    <property type="protein sequence ID" value="GJE97313.1"/>
    <property type="molecule type" value="Genomic_DNA"/>
</dbReference>
<evidence type="ECO:0000256" key="1">
    <source>
        <dbReference type="SAM" id="MobiDB-lite"/>
    </source>
</evidence>
<feature type="compositionally biased region" description="Low complexity" evidence="1">
    <location>
        <begin position="200"/>
        <end position="211"/>
    </location>
</feature>
<proteinExistence type="predicted"/>
<keyword evidence="3" id="KW-1185">Reference proteome</keyword>
<feature type="region of interest" description="Disordered" evidence="1">
    <location>
        <begin position="185"/>
        <end position="211"/>
    </location>
</feature>
<accession>A0A9P3GLT8</accession>
<dbReference type="AlphaFoldDB" id="A0A9P3GLT8"/>
<name>A0A9P3GLT8_9APHY</name>
<dbReference type="Proteomes" id="UP000703269">
    <property type="component" value="Unassembled WGS sequence"/>
</dbReference>
<sequence length="285" mass="30825">MSIEDVKHLWKVQGIPSQPKHNPPTGPYTLCTVWTDWHDVLGTAVVDRQSQQNRAAARAGRSVAAVRPTLHPSSYPTNYTWATSTDHLYADEDESEALLREAAAHADWSRVRAQHNVEVVGTRWTLRTAHVMDDDAAALLAARLHLAQSPYNTLEDWRESGCAALGSGDGPAYHFLASQNGWNWPRAQSPAGHRSPEASPPSSVSSVVTPPDDPFPVVGMKDCELDLMCGHLVGEETQAKIVHIPLQTVDVGVSFGAPTLAACRPVGGIIIAGAEREVNSSIRLV</sequence>
<gene>
    <name evidence="2" type="ORF">PsYK624_135290</name>
</gene>
<comment type="caution">
    <text evidence="2">The sequence shown here is derived from an EMBL/GenBank/DDBJ whole genome shotgun (WGS) entry which is preliminary data.</text>
</comment>
<evidence type="ECO:0000313" key="3">
    <source>
        <dbReference type="Proteomes" id="UP000703269"/>
    </source>
</evidence>